<accession>A0AAV8WUP3</accession>
<evidence type="ECO:0000259" key="3">
    <source>
        <dbReference type="Pfam" id="PF04572"/>
    </source>
</evidence>
<dbReference type="Gene3D" id="3.90.550.20">
    <property type="match status" value="1"/>
</dbReference>
<dbReference type="GO" id="GO:0016758">
    <property type="term" value="F:hexosyltransferase activity"/>
    <property type="evidence" value="ECO:0007669"/>
    <property type="project" value="TreeGrafter"/>
</dbReference>
<evidence type="ECO:0000256" key="1">
    <source>
        <dbReference type="ARBA" id="ARBA00009003"/>
    </source>
</evidence>
<dbReference type="Proteomes" id="UP001162156">
    <property type="component" value="Unassembled WGS sequence"/>
</dbReference>
<evidence type="ECO:0000313" key="4">
    <source>
        <dbReference type="EMBL" id="KAJ8929795.1"/>
    </source>
</evidence>
<name>A0AAV8WUP3_9CUCU</name>
<evidence type="ECO:0000313" key="5">
    <source>
        <dbReference type="Proteomes" id="UP001162156"/>
    </source>
</evidence>
<gene>
    <name evidence="4" type="ORF">NQ314_017392</name>
</gene>
<proteinExistence type="inferred from homology"/>
<dbReference type="EMBL" id="JANEYF010004857">
    <property type="protein sequence ID" value="KAJ8929795.1"/>
    <property type="molecule type" value="Genomic_DNA"/>
</dbReference>
<keyword evidence="2" id="KW-0808">Transferase</keyword>
<protein>
    <recommendedName>
        <fullName evidence="3">Alpha 1,4-glycosyltransferase domain-containing protein</fullName>
    </recommendedName>
</protein>
<dbReference type="SUPFAM" id="SSF53448">
    <property type="entry name" value="Nucleotide-diphospho-sugar transferases"/>
    <property type="match status" value="1"/>
</dbReference>
<reference evidence="4" key="1">
    <citation type="journal article" date="2023" name="Insect Mol. Biol.">
        <title>Genome sequencing provides insights into the evolution of gene families encoding plant cell wall-degrading enzymes in longhorned beetles.</title>
        <authorList>
            <person name="Shin N.R."/>
            <person name="Okamura Y."/>
            <person name="Kirsch R."/>
            <person name="Pauchet Y."/>
        </authorList>
    </citation>
    <scope>NUCLEOTIDE SEQUENCE</scope>
    <source>
        <strain evidence="4">RBIC_L_NR</strain>
    </source>
</reference>
<dbReference type="PANTHER" id="PTHR12042">
    <property type="entry name" value="LACTOSYLCERAMIDE 4-ALPHA-GALACTOSYLTRANSFERASE ALPHA- 1,4-GALACTOSYLTRANSFERASE"/>
    <property type="match status" value="1"/>
</dbReference>
<comment type="caution">
    <text evidence="4">The sequence shown here is derived from an EMBL/GenBank/DDBJ whole genome shotgun (WGS) entry which is preliminary data.</text>
</comment>
<dbReference type="GO" id="GO:0006688">
    <property type="term" value="P:glycosphingolipid biosynthetic process"/>
    <property type="evidence" value="ECO:0007669"/>
    <property type="project" value="TreeGrafter"/>
</dbReference>
<dbReference type="GO" id="GO:0016020">
    <property type="term" value="C:membrane"/>
    <property type="evidence" value="ECO:0007669"/>
    <property type="project" value="GOC"/>
</dbReference>
<sequence length="277" mass="32158">MHIFSIYRRKLVILLLCFTLGILFVANIGISQISTQVYHYVYPKAGIYCYRVKTNSLPDISEVKPRKGKSIFFHETSCNSYYNGKISITPRQACAVESAAKMNPNFDVYLLYVSPGNFCFENSESDRILKALLTYKNVNILHVDFEKYSKGTPVENLYKRGYIENSGYAQSHASDVLRLLKSICGVKEAKDMLNKDCRGFTVYPRDKFYAIPWWNWTMYFDESSTGTVFNLSKDSYIIHVWNKQSERSRIPLSSEVPYLLYAKKYCPKVVEECDEYF</sequence>
<dbReference type="Pfam" id="PF04572">
    <property type="entry name" value="Gb3_synth"/>
    <property type="match status" value="1"/>
</dbReference>
<dbReference type="InterPro" id="IPR029044">
    <property type="entry name" value="Nucleotide-diphossugar_trans"/>
</dbReference>
<dbReference type="PANTHER" id="PTHR12042:SF21">
    <property type="entry name" value="ALPHA1,4-GALACTOSYLTRANSFERASE 1-RELATED"/>
    <property type="match status" value="1"/>
</dbReference>
<dbReference type="InterPro" id="IPR007652">
    <property type="entry name" value="A1-4-GlycosylTfrase_dom"/>
</dbReference>
<organism evidence="4 5">
    <name type="scientific">Rhamnusium bicolor</name>
    <dbReference type="NCBI Taxonomy" id="1586634"/>
    <lineage>
        <taxon>Eukaryota</taxon>
        <taxon>Metazoa</taxon>
        <taxon>Ecdysozoa</taxon>
        <taxon>Arthropoda</taxon>
        <taxon>Hexapoda</taxon>
        <taxon>Insecta</taxon>
        <taxon>Pterygota</taxon>
        <taxon>Neoptera</taxon>
        <taxon>Endopterygota</taxon>
        <taxon>Coleoptera</taxon>
        <taxon>Polyphaga</taxon>
        <taxon>Cucujiformia</taxon>
        <taxon>Chrysomeloidea</taxon>
        <taxon>Cerambycidae</taxon>
        <taxon>Lepturinae</taxon>
        <taxon>Rhagiini</taxon>
        <taxon>Rhamnusium</taxon>
    </lineage>
</organism>
<evidence type="ECO:0000256" key="2">
    <source>
        <dbReference type="ARBA" id="ARBA00022679"/>
    </source>
</evidence>
<dbReference type="InterPro" id="IPR051981">
    <property type="entry name" value="Glycosyltransf_32"/>
</dbReference>
<comment type="similarity">
    <text evidence="1">Belongs to the glycosyltransferase 32 family.</text>
</comment>
<keyword evidence="5" id="KW-1185">Reference proteome</keyword>
<feature type="domain" description="Alpha 1,4-glycosyltransferase" evidence="3">
    <location>
        <begin position="176"/>
        <end position="272"/>
    </location>
</feature>
<dbReference type="AlphaFoldDB" id="A0AAV8WUP3"/>